<evidence type="ECO:0000313" key="1">
    <source>
        <dbReference type="EMBL" id="NEN80137.1"/>
    </source>
</evidence>
<keyword evidence="2" id="KW-1185">Reference proteome</keyword>
<accession>A0A6P0HPH2</accession>
<organism evidence="1 2">
    <name type="scientific">Nocardioides zeae</name>
    <dbReference type="NCBI Taxonomy" id="1457234"/>
    <lineage>
        <taxon>Bacteria</taxon>
        <taxon>Bacillati</taxon>
        <taxon>Actinomycetota</taxon>
        <taxon>Actinomycetes</taxon>
        <taxon>Propionibacteriales</taxon>
        <taxon>Nocardioidaceae</taxon>
        <taxon>Nocardioides</taxon>
    </lineage>
</organism>
<sequence>MHDERPTWLREPCPHWCAAEHRQEDHPDDRVHRGASATLAGFIAHGAVPTEFEEEPAHLVVQVMRPVGGATTWVEVSEAEGARHRLTVTLATARDLGRLLTRIAPR</sequence>
<reference evidence="1 2" key="1">
    <citation type="journal article" date="2014" name="Int. J. Syst. Evol. Microbiol.">
        <title>Nocardioides zeae sp. nov., isolated from the stem of Zea mays.</title>
        <authorList>
            <person name="Glaeser S.P."/>
            <person name="McInroy J.A."/>
            <person name="Busse H.J."/>
            <person name="Kampfer P."/>
        </authorList>
    </citation>
    <scope>NUCLEOTIDE SEQUENCE [LARGE SCALE GENOMIC DNA]</scope>
    <source>
        <strain evidence="1 2">JCM 30728</strain>
    </source>
</reference>
<evidence type="ECO:0000313" key="2">
    <source>
        <dbReference type="Proteomes" id="UP000468687"/>
    </source>
</evidence>
<dbReference type="InterPro" id="IPR054202">
    <property type="entry name" value="DUF6907"/>
</dbReference>
<name>A0A6P0HPH2_9ACTN</name>
<dbReference type="Proteomes" id="UP000468687">
    <property type="component" value="Unassembled WGS sequence"/>
</dbReference>
<comment type="caution">
    <text evidence="1">The sequence shown here is derived from an EMBL/GenBank/DDBJ whole genome shotgun (WGS) entry which is preliminary data.</text>
</comment>
<dbReference type="RefSeq" id="WP_163773817.1">
    <property type="nucleotide sequence ID" value="NZ_JAAGXA010000015.1"/>
</dbReference>
<dbReference type="AlphaFoldDB" id="A0A6P0HPH2"/>
<proteinExistence type="predicted"/>
<protein>
    <submittedName>
        <fullName evidence="1">Uncharacterized protein</fullName>
    </submittedName>
</protein>
<dbReference type="Pfam" id="PF21848">
    <property type="entry name" value="DUF6907"/>
    <property type="match status" value="1"/>
</dbReference>
<dbReference type="EMBL" id="JAAGXA010000015">
    <property type="protein sequence ID" value="NEN80137.1"/>
    <property type="molecule type" value="Genomic_DNA"/>
</dbReference>
<gene>
    <name evidence="1" type="ORF">G3T38_17895</name>
</gene>